<dbReference type="OrthoDB" id="9801795at2"/>
<dbReference type="GO" id="GO:0006083">
    <property type="term" value="P:acetate metabolic process"/>
    <property type="evidence" value="ECO:0007669"/>
    <property type="project" value="InterPro"/>
</dbReference>
<comment type="caution">
    <text evidence="2">The sequence shown here is derived from an EMBL/GenBank/DDBJ whole genome shotgun (WGS) entry which is preliminary data.</text>
</comment>
<protein>
    <submittedName>
        <fullName evidence="2">4-hydroxybutyrate coenzyme A transferase</fullName>
    </submittedName>
</protein>
<dbReference type="InterPro" id="IPR037171">
    <property type="entry name" value="NagB/RpiA_transferase-like"/>
</dbReference>
<name>A0A402CLU4_RHOWR</name>
<dbReference type="Gene3D" id="3.40.1080.10">
    <property type="entry name" value="Glutaconate Coenzyme A-transferase"/>
    <property type="match status" value="1"/>
</dbReference>
<dbReference type="EMBL" id="BHYM01000099">
    <property type="protein sequence ID" value="GCE44620.1"/>
    <property type="molecule type" value="Genomic_DNA"/>
</dbReference>
<keyword evidence="2" id="KW-0808">Transferase</keyword>
<dbReference type="Gene3D" id="3.40.1080.20">
    <property type="entry name" value="Acetyl-CoA hydrolase/transferase C-terminal domain"/>
    <property type="match status" value="1"/>
</dbReference>
<dbReference type="InterPro" id="IPR038460">
    <property type="entry name" value="AcetylCoA_hyd_C_sf"/>
</dbReference>
<dbReference type="GO" id="GO:0008775">
    <property type="term" value="F:acetate CoA-transferase activity"/>
    <property type="evidence" value="ECO:0007669"/>
    <property type="project" value="InterPro"/>
</dbReference>
<proteinExistence type="predicted"/>
<dbReference type="RefSeq" id="WP_124396182.1">
    <property type="nucleotide sequence ID" value="NZ_BHYM01000099.1"/>
</dbReference>
<evidence type="ECO:0000259" key="1">
    <source>
        <dbReference type="Pfam" id="PF13336"/>
    </source>
</evidence>
<sequence length="430" mass="45593">MQIDVNDTHIAAARSLLHNHSHATVLAAMSPQQPDALIAALVRIARRDDVELTLVVADLSGQFTFLDDTAVADLRAGRLRVVSVAGAVPRQLSPHVDHLPNSLWDVDRLIATGKLRIDILVARVVQGEQWDLVSLGHMIGYTPTALEIAPRVGFEVSPLGSGAIAPYNTRLDRATAIAFSHSHEPTTATVSPPTDEQKKIADNVATLIPDGVTVQLGLGAVPTAVIRALRGKSDLGVHSGVIAGPLQDLIRSGVVTGGRKSRDPGRHLATGVLSQGVRDSGWGPSLRLAPISETHSPRTLLGQERLWAINSAFEIDLTGQVNAEYAGKIRIASGGGQTDFLRAAHISNGGGSVLALPARTRRGVSRIVAFTDPDHRVTSSGNDVDYVVTEFGVADLRGKSAFERARNLISIAHPDDRDELRGATAGVGCY</sequence>
<dbReference type="PANTHER" id="PTHR21432:SF20">
    <property type="entry name" value="ACETYL-COA HYDROLASE"/>
    <property type="match status" value="1"/>
</dbReference>
<reference evidence="2 3" key="1">
    <citation type="submission" date="2018-11" db="EMBL/GenBank/DDBJ databases">
        <title>Microbial catabolism of amino acid.</title>
        <authorList>
            <person name="Hibi M."/>
            <person name="Ogawa J."/>
        </authorList>
    </citation>
    <scope>NUCLEOTIDE SEQUENCE [LARGE SCALE GENOMIC DNA]</scope>
    <source>
        <strain evidence="2 3">C31-06</strain>
    </source>
</reference>
<dbReference type="Proteomes" id="UP000287519">
    <property type="component" value="Unassembled WGS sequence"/>
</dbReference>
<evidence type="ECO:0000313" key="2">
    <source>
        <dbReference type="EMBL" id="GCE44620.1"/>
    </source>
</evidence>
<dbReference type="InterPro" id="IPR026888">
    <property type="entry name" value="AcetylCoA_hyd_C"/>
</dbReference>
<accession>A0A402CLU4</accession>
<dbReference type="PANTHER" id="PTHR21432">
    <property type="entry name" value="ACETYL-COA HYDROLASE-RELATED"/>
    <property type="match status" value="1"/>
</dbReference>
<organism evidence="2 3">
    <name type="scientific">Rhodococcus wratislaviensis</name>
    <name type="common">Tsukamurella wratislaviensis</name>
    <dbReference type="NCBI Taxonomy" id="44752"/>
    <lineage>
        <taxon>Bacteria</taxon>
        <taxon>Bacillati</taxon>
        <taxon>Actinomycetota</taxon>
        <taxon>Actinomycetes</taxon>
        <taxon>Mycobacteriales</taxon>
        <taxon>Nocardiaceae</taxon>
        <taxon>Rhodococcus</taxon>
    </lineage>
</organism>
<dbReference type="InterPro" id="IPR046433">
    <property type="entry name" value="ActCoA_hydro"/>
</dbReference>
<dbReference type="AlphaFoldDB" id="A0A402CLU4"/>
<gene>
    <name evidence="2" type="ORF">Rhow_009041</name>
</gene>
<dbReference type="Pfam" id="PF13336">
    <property type="entry name" value="AcetylCoA_hyd_C"/>
    <property type="match status" value="1"/>
</dbReference>
<dbReference type="SUPFAM" id="SSF100950">
    <property type="entry name" value="NagB/RpiA/CoA transferase-like"/>
    <property type="match status" value="2"/>
</dbReference>
<dbReference type="Gene3D" id="3.30.750.70">
    <property type="entry name" value="4-hydroxybutyrate coenzyme like domains"/>
    <property type="match status" value="1"/>
</dbReference>
<feature type="domain" description="Acetyl-CoA hydrolase/transferase C-terminal" evidence="1">
    <location>
        <begin position="284"/>
        <end position="421"/>
    </location>
</feature>
<keyword evidence="3" id="KW-1185">Reference proteome</keyword>
<evidence type="ECO:0000313" key="3">
    <source>
        <dbReference type="Proteomes" id="UP000287519"/>
    </source>
</evidence>